<evidence type="ECO:0000313" key="2">
    <source>
        <dbReference type="Proteomes" id="UP000030170"/>
    </source>
</evidence>
<dbReference type="EMBL" id="JJML01000055">
    <property type="protein sequence ID" value="KGF71692.1"/>
    <property type="molecule type" value="Genomic_DNA"/>
</dbReference>
<dbReference type="AlphaFoldDB" id="A0A098TI85"/>
<evidence type="ECO:0000313" key="1">
    <source>
        <dbReference type="EMBL" id="KGF71692.1"/>
    </source>
</evidence>
<dbReference type="Proteomes" id="UP000030170">
    <property type="component" value="Unassembled WGS sequence"/>
</dbReference>
<comment type="caution">
    <text evidence="1">The sequence shown here is derived from an EMBL/GenBank/DDBJ whole genome shotgun (WGS) entry which is preliminary data.</text>
</comment>
<sequence>MSANLSQFKGLIRFPQSISVKLHLRLHRCCYIWADNPNRSDEIPSDLQFKIWQVMKERNLEM</sequence>
<keyword evidence="2" id="KW-1185">Reference proteome</keyword>
<protein>
    <submittedName>
        <fullName evidence="1">Uncharacterized protein</fullName>
    </submittedName>
</protein>
<accession>A0A098TI85</accession>
<reference evidence="1 2" key="1">
    <citation type="journal article" date="2014" name="Mol. Ecol.">
        <title>Evolution of Synechococcus.</title>
        <authorList>
            <person name="Dvorak P."/>
            <person name="Casamatta D."/>
            <person name="Hasler P."/>
            <person name="Poulickova A."/>
            <person name="Ondrej V."/>
            <person name="Sanges R."/>
        </authorList>
    </citation>
    <scope>NUCLEOTIDE SEQUENCE [LARGE SCALE GENOMIC DNA]</scope>
    <source>
        <strain evidence="1 2">CAUP A 1101</strain>
    </source>
</reference>
<name>A0A098TI85_9CYAN</name>
<proteinExistence type="predicted"/>
<organism evidence="1 2">
    <name type="scientific">Neosynechococcus sphagnicola sy1</name>
    <dbReference type="NCBI Taxonomy" id="1497020"/>
    <lineage>
        <taxon>Bacteria</taxon>
        <taxon>Bacillati</taxon>
        <taxon>Cyanobacteriota</taxon>
        <taxon>Cyanophyceae</taxon>
        <taxon>Neosynechococcales</taxon>
        <taxon>Neosynechococcaceae</taxon>
        <taxon>Neosynechococcus</taxon>
    </lineage>
</organism>
<gene>
    <name evidence="1" type="ORF">DO97_16060</name>
</gene>